<dbReference type="Pfam" id="PF03924">
    <property type="entry name" value="CHASE"/>
    <property type="match status" value="1"/>
</dbReference>
<sequence>MQLDAQLDTSTRDSTWRHRIRQSPLLAVLILASGLCLSFYLSSKAAQQSRELTLDRFQATVQQTTRVIQEKIDRFSLLMMTGRGLILNNSSLPSAEINTRWHRMFDSFQVDYGDLGVVGLSFTRFIPAHERAAFTANFNRQDTRRLKIFPPPADNQPSLAVLHLVPKSIEERMLGYDLMSEEKRRQAVLETMRTGRMVLSRPLSLLPTDINSLDYLQMLPVRSTEDDVTDRFLGIVTIGFSMSMLIEASLKDLSTPMRVELIDTRESLNTPSFDTHPALGDTESALSLTRVLNIGKHSLTLQISNLDPGANATFTRRYDIATLTSGLSLTLMLTLISMFFIITRQQALQLSRKMASRAEEMHQRYKSLFAQSPEAIVVHVNDRVELANQHAARLFGCTSPEELYHRPITDLVHPSSMELVRRRRATLSQGSPLEPAEQLLVRTNGQPFMAEVSSSLINHQSQEATQVIFRDISDEKQQRLEARMTHILLEHSHDALMVTDAKGQIELINPAFQRLTGYSSKNAIGRTPDLLNSGQHSSQFFYQLWSSITESGLWQGDIINRSRNGHLYIQETDIHALRNEDQEITHFVCLMRDVTEQRNGLALHTNDERSKAR</sequence>
<comment type="caution">
    <text evidence="8">The sequence shown here is derived from an EMBL/GenBank/DDBJ whole genome shotgun (WGS) entry which is preliminary data.</text>
</comment>
<dbReference type="SUPFAM" id="SSF55785">
    <property type="entry name" value="PYP-like sensor domain (PAS domain)"/>
    <property type="match status" value="2"/>
</dbReference>
<dbReference type="Gene3D" id="3.30.450.350">
    <property type="entry name" value="CHASE domain"/>
    <property type="match status" value="1"/>
</dbReference>
<keyword evidence="3 5" id="KW-1133">Transmembrane helix</keyword>
<keyword evidence="9" id="KW-1185">Reference proteome</keyword>
<feature type="transmembrane region" description="Helical" evidence="5">
    <location>
        <begin position="320"/>
        <end position="343"/>
    </location>
</feature>
<proteinExistence type="predicted"/>
<feature type="domain" description="PAS" evidence="6">
    <location>
        <begin position="481"/>
        <end position="527"/>
    </location>
</feature>
<dbReference type="Pfam" id="PF13426">
    <property type="entry name" value="PAS_9"/>
    <property type="match status" value="2"/>
</dbReference>
<dbReference type="SMART" id="SM01079">
    <property type="entry name" value="CHASE"/>
    <property type="match status" value="1"/>
</dbReference>
<evidence type="ECO:0000313" key="9">
    <source>
        <dbReference type="Proteomes" id="UP001499915"/>
    </source>
</evidence>
<dbReference type="PROSITE" id="PS50112">
    <property type="entry name" value="PAS"/>
    <property type="match status" value="1"/>
</dbReference>
<evidence type="ECO:0000259" key="7">
    <source>
        <dbReference type="PROSITE" id="PS50839"/>
    </source>
</evidence>
<reference evidence="8 9" key="1">
    <citation type="journal article" date="2019" name="Int. J. Syst. Evol. Microbiol.">
        <title>The Global Catalogue of Microorganisms (GCM) 10K type strain sequencing project: providing services to taxonomists for standard genome sequencing and annotation.</title>
        <authorList>
            <consortium name="The Broad Institute Genomics Platform"/>
            <consortium name="The Broad Institute Genome Sequencing Center for Infectious Disease"/>
            <person name="Wu L."/>
            <person name="Ma J."/>
        </authorList>
    </citation>
    <scope>NUCLEOTIDE SEQUENCE [LARGE SCALE GENOMIC DNA]</scope>
    <source>
        <strain evidence="8 9">JCM 15134</strain>
    </source>
</reference>
<dbReference type="InterPro" id="IPR042240">
    <property type="entry name" value="CHASE_sf"/>
</dbReference>
<dbReference type="NCBIfam" id="TIGR00229">
    <property type="entry name" value="sensory_box"/>
    <property type="match status" value="2"/>
</dbReference>
<keyword evidence="2 5" id="KW-0812">Transmembrane</keyword>
<accession>A0ABN1I3Z2</accession>
<evidence type="ECO:0000313" key="8">
    <source>
        <dbReference type="EMBL" id="GAA0684328.1"/>
    </source>
</evidence>
<feature type="transmembrane region" description="Helical" evidence="5">
    <location>
        <begin position="20"/>
        <end position="41"/>
    </location>
</feature>
<dbReference type="SMART" id="SM00091">
    <property type="entry name" value="PAS"/>
    <property type="match status" value="2"/>
</dbReference>
<evidence type="ECO:0000256" key="4">
    <source>
        <dbReference type="ARBA" id="ARBA00023136"/>
    </source>
</evidence>
<dbReference type="SMART" id="SM00086">
    <property type="entry name" value="PAC"/>
    <property type="match status" value="2"/>
</dbReference>
<name>A0ABN1I3Z2_9GAMM</name>
<evidence type="ECO:0000256" key="2">
    <source>
        <dbReference type="ARBA" id="ARBA00022692"/>
    </source>
</evidence>
<dbReference type="EMBL" id="BAAAET010000001">
    <property type="protein sequence ID" value="GAA0684328.1"/>
    <property type="molecule type" value="Genomic_DNA"/>
</dbReference>
<dbReference type="PROSITE" id="PS50839">
    <property type="entry name" value="CHASE"/>
    <property type="match status" value="1"/>
</dbReference>
<dbReference type="Proteomes" id="UP001499915">
    <property type="component" value="Unassembled WGS sequence"/>
</dbReference>
<comment type="subcellular location">
    <subcellularLocation>
        <location evidence="1">Membrane</location>
    </subcellularLocation>
</comment>
<dbReference type="CDD" id="cd00130">
    <property type="entry name" value="PAS"/>
    <property type="match status" value="2"/>
</dbReference>
<evidence type="ECO:0008006" key="10">
    <source>
        <dbReference type="Google" id="ProtNLM"/>
    </source>
</evidence>
<dbReference type="InterPro" id="IPR001610">
    <property type="entry name" value="PAC"/>
</dbReference>
<keyword evidence="4 5" id="KW-0472">Membrane</keyword>
<dbReference type="RefSeq" id="WP_343802384.1">
    <property type="nucleotide sequence ID" value="NZ_BAAAET010000001.1"/>
</dbReference>
<dbReference type="InterPro" id="IPR000014">
    <property type="entry name" value="PAS"/>
</dbReference>
<dbReference type="InterPro" id="IPR052155">
    <property type="entry name" value="Biofilm_reg_signaling"/>
</dbReference>
<evidence type="ECO:0000256" key="5">
    <source>
        <dbReference type="SAM" id="Phobius"/>
    </source>
</evidence>
<dbReference type="PANTHER" id="PTHR44757">
    <property type="entry name" value="DIGUANYLATE CYCLASE DGCP"/>
    <property type="match status" value="1"/>
</dbReference>
<gene>
    <name evidence="8" type="ORF">GCM10009104_07080</name>
</gene>
<dbReference type="PANTHER" id="PTHR44757:SF2">
    <property type="entry name" value="BIOFILM ARCHITECTURE MAINTENANCE PROTEIN MBAA"/>
    <property type="match status" value="1"/>
</dbReference>
<evidence type="ECO:0000259" key="6">
    <source>
        <dbReference type="PROSITE" id="PS50112"/>
    </source>
</evidence>
<evidence type="ECO:0000256" key="1">
    <source>
        <dbReference type="ARBA" id="ARBA00004370"/>
    </source>
</evidence>
<dbReference type="InterPro" id="IPR006189">
    <property type="entry name" value="CHASE_dom"/>
</dbReference>
<feature type="domain" description="CHASE" evidence="7">
    <location>
        <begin position="151"/>
        <end position="254"/>
    </location>
</feature>
<dbReference type="InterPro" id="IPR035965">
    <property type="entry name" value="PAS-like_dom_sf"/>
</dbReference>
<protein>
    <recommendedName>
        <fullName evidence="10">PAS domain S-box-containing protein</fullName>
    </recommendedName>
</protein>
<dbReference type="Gene3D" id="3.30.450.20">
    <property type="entry name" value="PAS domain"/>
    <property type="match status" value="2"/>
</dbReference>
<evidence type="ECO:0000256" key="3">
    <source>
        <dbReference type="ARBA" id="ARBA00022989"/>
    </source>
</evidence>
<organism evidence="8 9">
    <name type="scientific">Marinobacterium maritimum</name>
    <dbReference type="NCBI Taxonomy" id="500162"/>
    <lineage>
        <taxon>Bacteria</taxon>
        <taxon>Pseudomonadati</taxon>
        <taxon>Pseudomonadota</taxon>
        <taxon>Gammaproteobacteria</taxon>
        <taxon>Oceanospirillales</taxon>
        <taxon>Oceanospirillaceae</taxon>
        <taxon>Marinobacterium</taxon>
    </lineage>
</organism>